<dbReference type="Pfam" id="PF01029">
    <property type="entry name" value="NusB"/>
    <property type="match status" value="1"/>
</dbReference>
<evidence type="ECO:0000256" key="6">
    <source>
        <dbReference type="HAMAP-Rule" id="MF_00073"/>
    </source>
</evidence>
<keyword evidence="3 6" id="KW-0694">RNA-binding</keyword>
<gene>
    <name evidence="6" type="primary">nusB</name>
    <name evidence="9" type="ORF">U27_06082</name>
</gene>
<evidence type="ECO:0000256" key="5">
    <source>
        <dbReference type="ARBA" id="ARBA00023163"/>
    </source>
</evidence>
<comment type="similarity">
    <text evidence="1 6">Belongs to the NusB family.</text>
</comment>
<keyword evidence="10" id="KW-1185">Reference proteome</keyword>
<evidence type="ECO:0000256" key="7">
    <source>
        <dbReference type="SAM" id="MobiDB-lite"/>
    </source>
</evidence>
<organism evidence="9">
    <name type="scientific">Vecturithrix granuli</name>
    <dbReference type="NCBI Taxonomy" id="1499967"/>
    <lineage>
        <taxon>Bacteria</taxon>
        <taxon>Candidatus Moduliflexota</taxon>
        <taxon>Candidatus Vecturitrichia</taxon>
        <taxon>Candidatus Vecturitrichales</taxon>
        <taxon>Candidatus Vecturitrichaceae</taxon>
        <taxon>Candidatus Vecturithrix</taxon>
    </lineage>
</organism>
<accession>A0A081C3F1</accession>
<dbReference type="GO" id="GO:0006353">
    <property type="term" value="P:DNA-templated transcription termination"/>
    <property type="evidence" value="ECO:0007669"/>
    <property type="project" value="UniProtKB-UniRule"/>
</dbReference>
<feature type="compositionally biased region" description="Basic and acidic residues" evidence="7">
    <location>
        <begin position="137"/>
        <end position="149"/>
    </location>
</feature>
<keyword evidence="2 6" id="KW-0889">Transcription antitermination</keyword>
<reference evidence="9" key="1">
    <citation type="journal article" date="2015" name="PeerJ">
        <title>First genomic representation of candidate bacterial phylum KSB3 points to enhanced environmental sensing as a trigger of wastewater bulking.</title>
        <authorList>
            <person name="Sekiguchi Y."/>
            <person name="Ohashi A."/>
            <person name="Parks D.H."/>
            <person name="Yamauchi T."/>
            <person name="Tyson G.W."/>
            <person name="Hugenholtz P."/>
        </authorList>
    </citation>
    <scope>NUCLEOTIDE SEQUENCE [LARGE SCALE GENOMIC DNA]</scope>
</reference>
<evidence type="ECO:0000256" key="3">
    <source>
        <dbReference type="ARBA" id="ARBA00022884"/>
    </source>
</evidence>
<dbReference type="STRING" id="1499967.U27_06082"/>
<dbReference type="HAMAP" id="MF_00073">
    <property type="entry name" value="NusB"/>
    <property type="match status" value="1"/>
</dbReference>
<dbReference type="Gene3D" id="1.10.940.10">
    <property type="entry name" value="NusB-like"/>
    <property type="match status" value="1"/>
</dbReference>
<evidence type="ECO:0000256" key="1">
    <source>
        <dbReference type="ARBA" id="ARBA00005952"/>
    </source>
</evidence>
<evidence type="ECO:0000313" key="10">
    <source>
        <dbReference type="Proteomes" id="UP000030661"/>
    </source>
</evidence>
<dbReference type="InterPro" id="IPR035926">
    <property type="entry name" value="NusB-like_sf"/>
</dbReference>
<feature type="region of interest" description="Disordered" evidence="7">
    <location>
        <begin position="137"/>
        <end position="166"/>
    </location>
</feature>
<evidence type="ECO:0000256" key="4">
    <source>
        <dbReference type="ARBA" id="ARBA00023015"/>
    </source>
</evidence>
<dbReference type="EMBL" id="DF820469">
    <property type="protein sequence ID" value="GAK59106.1"/>
    <property type="molecule type" value="Genomic_DNA"/>
</dbReference>
<feature type="domain" description="NusB/RsmB/TIM44" evidence="8">
    <location>
        <begin position="10"/>
        <end position="134"/>
    </location>
</feature>
<protein>
    <recommendedName>
        <fullName evidence="6">Transcription antitermination protein NusB</fullName>
    </recommendedName>
    <alternativeName>
        <fullName evidence="6">Antitermination factor NusB</fullName>
    </alternativeName>
</protein>
<dbReference type="HOGENOM" id="CLU_087843_3_0_0"/>
<dbReference type="GO" id="GO:0005829">
    <property type="term" value="C:cytosol"/>
    <property type="evidence" value="ECO:0007669"/>
    <property type="project" value="TreeGrafter"/>
</dbReference>
<dbReference type="SUPFAM" id="SSF48013">
    <property type="entry name" value="NusB-like"/>
    <property type="match status" value="1"/>
</dbReference>
<evidence type="ECO:0000259" key="8">
    <source>
        <dbReference type="Pfam" id="PF01029"/>
    </source>
</evidence>
<dbReference type="Proteomes" id="UP000030661">
    <property type="component" value="Unassembled WGS sequence"/>
</dbReference>
<evidence type="ECO:0000256" key="2">
    <source>
        <dbReference type="ARBA" id="ARBA00022814"/>
    </source>
</evidence>
<keyword evidence="5 6" id="KW-0804">Transcription</keyword>
<dbReference type="eggNOG" id="COG0781">
    <property type="taxonomic scope" value="Bacteria"/>
</dbReference>
<dbReference type="NCBIfam" id="TIGR01951">
    <property type="entry name" value="nusB"/>
    <property type="match status" value="1"/>
</dbReference>
<comment type="function">
    <text evidence="6">Involved in transcription antitermination. Required for transcription of ribosomal RNA (rRNA) genes. Binds specifically to the boxA antiterminator sequence of the ribosomal RNA (rrn) operons.</text>
</comment>
<dbReference type="PANTHER" id="PTHR11078:SF3">
    <property type="entry name" value="ANTITERMINATION NUSB DOMAIN-CONTAINING PROTEIN"/>
    <property type="match status" value="1"/>
</dbReference>
<evidence type="ECO:0000313" key="9">
    <source>
        <dbReference type="EMBL" id="GAK59106.1"/>
    </source>
</evidence>
<keyword evidence="4 6" id="KW-0805">Transcription regulation</keyword>
<name>A0A081C3F1_VECG1</name>
<dbReference type="GO" id="GO:0003723">
    <property type="term" value="F:RNA binding"/>
    <property type="evidence" value="ECO:0007669"/>
    <property type="project" value="UniProtKB-UniRule"/>
</dbReference>
<dbReference type="PANTHER" id="PTHR11078">
    <property type="entry name" value="N UTILIZATION SUBSTANCE PROTEIN B-RELATED"/>
    <property type="match status" value="1"/>
</dbReference>
<dbReference type="InterPro" id="IPR006027">
    <property type="entry name" value="NusB_RsmB_TIM44"/>
</dbReference>
<proteinExistence type="inferred from homology"/>
<dbReference type="GO" id="GO:0031564">
    <property type="term" value="P:transcription antitermination"/>
    <property type="evidence" value="ECO:0007669"/>
    <property type="project" value="UniProtKB-KW"/>
</dbReference>
<sequence length="166" mass="19748">MIESMRSRRKGRELALKLLYGFDLLPRDIDATLAEFWRLTRYPEEIRVFAEYLVRGTLTHRDEIDAFIAKNAINWSIERMAVVDRNILRYAVYELLYEDVIPPKVTINEALDISKKYSTPKSSAFINGILDHIHHTLEKQKRHGKEERGRKQRKQTQEEQSLWDQF</sequence>
<dbReference type="InterPro" id="IPR011605">
    <property type="entry name" value="NusB_fam"/>
</dbReference>
<dbReference type="AlphaFoldDB" id="A0A081C3F1"/>